<evidence type="ECO:0000313" key="1">
    <source>
        <dbReference type="EMBL" id="KAI9912161.1"/>
    </source>
</evidence>
<name>A0ACC0W1E3_9STRA</name>
<evidence type="ECO:0000313" key="2">
    <source>
        <dbReference type="Proteomes" id="UP001163321"/>
    </source>
</evidence>
<protein>
    <submittedName>
        <fullName evidence="1">Uncharacterized protein</fullName>
    </submittedName>
</protein>
<dbReference type="EMBL" id="CM047584">
    <property type="protein sequence ID" value="KAI9912161.1"/>
    <property type="molecule type" value="Genomic_DNA"/>
</dbReference>
<dbReference type="Proteomes" id="UP001163321">
    <property type="component" value="Chromosome 5"/>
</dbReference>
<sequence>MALFLSMMSVIDVALRATRLIYQNRVVTLEEGEAAASQYGCRFIGTSSCSCRNGSLSSSFVLVGVVEMIAKNTNGALKTIALNAFMVSVNRECFLSFLGNVSVDSFWIAALTQKMLMDWEKTLAGWRQKEISVIQ</sequence>
<comment type="caution">
    <text evidence="1">The sequence shown here is derived from an EMBL/GenBank/DDBJ whole genome shotgun (WGS) entry which is preliminary data.</text>
</comment>
<reference evidence="1 2" key="1">
    <citation type="journal article" date="2022" name="bioRxiv">
        <title>The genome of the oomycete Peronosclerospora sorghi, a cosmopolitan pathogen of maize and sorghum, is inflated with dispersed pseudogenes.</title>
        <authorList>
            <person name="Fletcher K."/>
            <person name="Martin F."/>
            <person name="Isakeit T."/>
            <person name="Cavanaugh K."/>
            <person name="Magill C."/>
            <person name="Michelmore R."/>
        </authorList>
    </citation>
    <scope>NUCLEOTIDE SEQUENCE [LARGE SCALE GENOMIC DNA]</scope>
    <source>
        <strain evidence="1">P6</strain>
    </source>
</reference>
<accession>A0ACC0W1E3</accession>
<gene>
    <name evidence="1" type="ORF">PsorP6_008840</name>
</gene>
<keyword evidence="2" id="KW-1185">Reference proteome</keyword>
<proteinExistence type="predicted"/>
<organism evidence="1 2">
    <name type="scientific">Peronosclerospora sorghi</name>
    <dbReference type="NCBI Taxonomy" id="230839"/>
    <lineage>
        <taxon>Eukaryota</taxon>
        <taxon>Sar</taxon>
        <taxon>Stramenopiles</taxon>
        <taxon>Oomycota</taxon>
        <taxon>Peronosporomycetes</taxon>
        <taxon>Peronosporales</taxon>
        <taxon>Peronosporaceae</taxon>
        <taxon>Peronosclerospora</taxon>
    </lineage>
</organism>